<dbReference type="EC" id="4.1.2.20" evidence="5"/>
<protein>
    <submittedName>
        <fullName evidence="5">5-keto-4-deoxy-D-glucarate aldolase</fullName>
        <ecNumber evidence="5">4.1.2.20</ecNumber>
    </submittedName>
</protein>
<dbReference type="PANTHER" id="PTHR30502">
    <property type="entry name" value="2-KETO-3-DEOXY-L-RHAMNONATE ALDOLASE"/>
    <property type="match status" value="1"/>
</dbReference>
<dbReference type="Gene3D" id="3.20.20.60">
    <property type="entry name" value="Phosphoenolpyruvate-binding domains"/>
    <property type="match status" value="1"/>
</dbReference>
<evidence type="ECO:0000313" key="5">
    <source>
        <dbReference type="EMBL" id="QDU43060.1"/>
    </source>
</evidence>
<evidence type="ECO:0000259" key="4">
    <source>
        <dbReference type="Pfam" id="PF03328"/>
    </source>
</evidence>
<evidence type="ECO:0000256" key="1">
    <source>
        <dbReference type="ARBA" id="ARBA00005568"/>
    </source>
</evidence>
<feature type="domain" description="HpcH/HpaI aldolase/citrate lyase" evidence="4">
    <location>
        <begin position="30"/>
        <end position="230"/>
    </location>
</feature>
<dbReference type="InterPro" id="IPR050251">
    <property type="entry name" value="HpcH-HpaI_aldolase"/>
</dbReference>
<dbReference type="SUPFAM" id="SSF51621">
    <property type="entry name" value="Phosphoenolpyruvate/pyruvate domain"/>
    <property type="match status" value="1"/>
</dbReference>
<dbReference type="KEGG" id="sdyn:Mal52_15310"/>
<dbReference type="InterPro" id="IPR015813">
    <property type="entry name" value="Pyrv/PenolPyrv_kinase-like_dom"/>
</dbReference>
<dbReference type="Pfam" id="PF03328">
    <property type="entry name" value="HpcH_HpaI"/>
    <property type="match status" value="1"/>
</dbReference>
<sequence length="263" mass="29059">MQPAKELIAKVNRGELTTGPLVIDHLWPGLMDHVLRAEMDYMIVCMEHSCHNTERVAEMCALGRLANFPVLVRPPKLDFSTISRTMDLGACGMLLPTVETPEQLDVVRDAIRVPPRGRRRPGGMGNRWIKDMTAADWEKDVEQDVIILPQIESQKGMDHLDAIVGHEVTTCAAIGPYDLSHDLGVGAQWDNPKFLTARDEIRAAAKRAGKVMWMIGDGPSLAKEGFTFLCVGEPSVILESAMTQIVKQTRGEASEESLRGYNA</sequence>
<evidence type="ECO:0000313" key="6">
    <source>
        <dbReference type="Proteomes" id="UP000319383"/>
    </source>
</evidence>
<evidence type="ECO:0000256" key="3">
    <source>
        <dbReference type="ARBA" id="ARBA00023239"/>
    </source>
</evidence>
<name>A0A517ZKN9_9PLAN</name>
<gene>
    <name evidence="5" type="primary">garL_2</name>
    <name evidence="5" type="ORF">Mal52_15310</name>
</gene>
<evidence type="ECO:0000256" key="2">
    <source>
        <dbReference type="ARBA" id="ARBA00022723"/>
    </source>
</evidence>
<dbReference type="InterPro" id="IPR005000">
    <property type="entry name" value="Aldolase/citrate-lyase_domain"/>
</dbReference>
<keyword evidence="6" id="KW-1185">Reference proteome</keyword>
<dbReference type="GO" id="GO:0046872">
    <property type="term" value="F:metal ion binding"/>
    <property type="evidence" value="ECO:0007669"/>
    <property type="project" value="UniProtKB-KW"/>
</dbReference>
<dbReference type="Proteomes" id="UP000319383">
    <property type="component" value="Chromosome"/>
</dbReference>
<dbReference type="PANTHER" id="PTHR30502:SF0">
    <property type="entry name" value="PHOSPHOENOLPYRUVATE CARBOXYLASE FAMILY PROTEIN"/>
    <property type="match status" value="1"/>
</dbReference>
<keyword evidence="2" id="KW-0479">Metal-binding</keyword>
<comment type="similarity">
    <text evidence="1">Belongs to the HpcH/HpaI aldolase family.</text>
</comment>
<accession>A0A517ZKN9</accession>
<dbReference type="InterPro" id="IPR040442">
    <property type="entry name" value="Pyrv_kinase-like_dom_sf"/>
</dbReference>
<dbReference type="EMBL" id="CP036276">
    <property type="protein sequence ID" value="QDU43060.1"/>
    <property type="molecule type" value="Genomic_DNA"/>
</dbReference>
<keyword evidence="3 5" id="KW-0456">Lyase</keyword>
<dbReference type="GO" id="GO:0008672">
    <property type="term" value="F:2-dehydro-3-deoxyglucarate aldolase activity"/>
    <property type="evidence" value="ECO:0007669"/>
    <property type="project" value="UniProtKB-EC"/>
</dbReference>
<reference evidence="5 6" key="1">
    <citation type="submission" date="2019-02" db="EMBL/GenBank/DDBJ databases">
        <title>Deep-cultivation of Planctomycetes and their phenomic and genomic characterization uncovers novel biology.</title>
        <authorList>
            <person name="Wiegand S."/>
            <person name="Jogler M."/>
            <person name="Boedeker C."/>
            <person name="Pinto D."/>
            <person name="Vollmers J."/>
            <person name="Rivas-Marin E."/>
            <person name="Kohn T."/>
            <person name="Peeters S.H."/>
            <person name="Heuer A."/>
            <person name="Rast P."/>
            <person name="Oberbeckmann S."/>
            <person name="Bunk B."/>
            <person name="Jeske O."/>
            <person name="Meyerdierks A."/>
            <person name="Storesund J.E."/>
            <person name="Kallscheuer N."/>
            <person name="Luecker S."/>
            <person name="Lage O.M."/>
            <person name="Pohl T."/>
            <person name="Merkel B.J."/>
            <person name="Hornburger P."/>
            <person name="Mueller R.-W."/>
            <person name="Bruemmer F."/>
            <person name="Labrenz M."/>
            <person name="Spormann A.M."/>
            <person name="Op den Camp H."/>
            <person name="Overmann J."/>
            <person name="Amann R."/>
            <person name="Jetten M.S.M."/>
            <person name="Mascher T."/>
            <person name="Medema M.H."/>
            <person name="Devos D.P."/>
            <person name="Kaster A.-K."/>
            <person name="Ovreas L."/>
            <person name="Rohde M."/>
            <person name="Galperin M.Y."/>
            <person name="Jogler C."/>
        </authorList>
    </citation>
    <scope>NUCLEOTIDE SEQUENCE [LARGE SCALE GENOMIC DNA]</scope>
    <source>
        <strain evidence="5 6">Mal52</strain>
    </source>
</reference>
<dbReference type="GO" id="GO:0005737">
    <property type="term" value="C:cytoplasm"/>
    <property type="evidence" value="ECO:0007669"/>
    <property type="project" value="TreeGrafter"/>
</dbReference>
<proteinExistence type="inferred from homology"/>
<organism evidence="5 6">
    <name type="scientific">Symmachiella dynata</name>
    <dbReference type="NCBI Taxonomy" id="2527995"/>
    <lineage>
        <taxon>Bacteria</taxon>
        <taxon>Pseudomonadati</taxon>
        <taxon>Planctomycetota</taxon>
        <taxon>Planctomycetia</taxon>
        <taxon>Planctomycetales</taxon>
        <taxon>Planctomycetaceae</taxon>
        <taxon>Symmachiella</taxon>
    </lineage>
</organism>
<dbReference type="AlphaFoldDB" id="A0A517ZKN9"/>
<dbReference type="RefSeq" id="WP_145375091.1">
    <property type="nucleotide sequence ID" value="NZ_CP036276.1"/>
</dbReference>